<evidence type="ECO:0000313" key="1">
    <source>
        <dbReference type="EMBL" id="SVB64771.1"/>
    </source>
</evidence>
<protein>
    <submittedName>
        <fullName evidence="1">Uncharacterized protein</fullName>
    </submittedName>
</protein>
<sequence length="121" mass="13049">MRPGSGAHSFMKIMVAIKDLLCLTSFTTLCLGVVFLYPNSLFSAFETITLSPLQNVAGAVPFGIYDNSIGALLDPTSLVDSQPLFCAGSMNRKFGMKDLSETSFIFGYSPVGMNGTLMQFQ</sequence>
<name>A0A382FS18_9ZZZZ</name>
<reference evidence="1" key="1">
    <citation type="submission" date="2018-05" db="EMBL/GenBank/DDBJ databases">
        <authorList>
            <person name="Lanie J.A."/>
            <person name="Ng W.-L."/>
            <person name="Kazmierczak K.M."/>
            <person name="Andrzejewski T.M."/>
            <person name="Davidsen T.M."/>
            <person name="Wayne K.J."/>
            <person name="Tettelin H."/>
            <person name="Glass J.I."/>
            <person name="Rusch D."/>
            <person name="Podicherti R."/>
            <person name="Tsui H.-C.T."/>
            <person name="Winkler M.E."/>
        </authorList>
    </citation>
    <scope>NUCLEOTIDE SEQUENCE</scope>
</reference>
<dbReference type="AlphaFoldDB" id="A0A382FS18"/>
<accession>A0A382FS18</accession>
<organism evidence="1">
    <name type="scientific">marine metagenome</name>
    <dbReference type="NCBI Taxonomy" id="408172"/>
    <lineage>
        <taxon>unclassified sequences</taxon>
        <taxon>metagenomes</taxon>
        <taxon>ecological metagenomes</taxon>
    </lineage>
</organism>
<gene>
    <name evidence="1" type="ORF">METZ01_LOCUS217625</name>
</gene>
<dbReference type="EMBL" id="UINC01051063">
    <property type="protein sequence ID" value="SVB64771.1"/>
    <property type="molecule type" value="Genomic_DNA"/>
</dbReference>
<proteinExistence type="predicted"/>